<gene>
    <name evidence="5" type="ORF">H9747_09590</name>
</gene>
<dbReference type="PANTHER" id="PTHR43280:SF27">
    <property type="entry name" value="TRANSCRIPTIONAL REGULATOR MTLR"/>
    <property type="match status" value="1"/>
</dbReference>
<dbReference type="PROSITE" id="PS01124">
    <property type="entry name" value="HTH_ARAC_FAMILY_2"/>
    <property type="match status" value="1"/>
</dbReference>
<sequence>MPEKQSLRGEITAFYALTLPEFHMPFHAHHSFEIMYVTAGTCRIFCGDDTFQAEPNHFVFIGARVPHRLEITPDRPCSILNLEFTFSCGEGTYPMSELLSKCRDFREFWKKMPSYRYSGDMRDLGYALKDLISHLQKAPDSSDFLLYLLYSRTMAELAYSMIHEKENTGLYHLKKACGYIDRNIHETIRVPDLAAYTGINKSYLQSLFSRTLGCSIIEYINKKRLEEAAFLLINSSMSITDIAFSSGYNSRQHFAHTFEKYYGTGPLSYRKLHKRQMTADTGKNQYILKEGRTSCQKLIQ</sequence>
<dbReference type="InterPro" id="IPR018060">
    <property type="entry name" value="HTH_AraC"/>
</dbReference>
<dbReference type="Proteomes" id="UP000886814">
    <property type="component" value="Unassembled WGS sequence"/>
</dbReference>
<dbReference type="InterPro" id="IPR009057">
    <property type="entry name" value="Homeodomain-like_sf"/>
</dbReference>
<dbReference type="InterPro" id="IPR020449">
    <property type="entry name" value="Tscrpt_reg_AraC-type_HTH"/>
</dbReference>
<evidence type="ECO:0000313" key="6">
    <source>
        <dbReference type="Proteomes" id="UP000886814"/>
    </source>
</evidence>
<dbReference type="InterPro" id="IPR011051">
    <property type="entry name" value="RmlC_Cupin_sf"/>
</dbReference>
<keyword evidence="2" id="KW-0238">DNA-binding</keyword>
<dbReference type="GO" id="GO:0043565">
    <property type="term" value="F:sequence-specific DNA binding"/>
    <property type="evidence" value="ECO:0007669"/>
    <property type="project" value="InterPro"/>
</dbReference>
<dbReference type="PRINTS" id="PR00032">
    <property type="entry name" value="HTHARAC"/>
</dbReference>
<reference evidence="5" key="2">
    <citation type="submission" date="2021-04" db="EMBL/GenBank/DDBJ databases">
        <authorList>
            <person name="Gilroy R."/>
        </authorList>
    </citation>
    <scope>NUCLEOTIDE SEQUENCE</scope>
    <source>
        <strain evidence="5">CHK195-9823</strain>
    </source>
</reference>
<organism evidence="5 6">
    <name type="scientific">Candidatus Blautia stercorigallinarum</name>
    <dbReference type="NCBI Taxonomy" id="2838501"/>
    <lineage>
        <taxon>Bacteria</taxon>
        <taxon>Bacillati</taxon>
        <taxon>Bacillota</taxon>
        <taxon>Clostridia</taxon>
        <taxon>Lachnospirales</taxon>
        <taxon>Lachnospiraceae</taxon>
        <taxon>Blautia</taxon>
    </lineage>
</organism>
<evidence type="ECO:0000256" key="2">
    <source>
        <dbReference type="ARBA" id="ARBA00023125"/>
    </source>
</evidence>
<dbReference type="AlphaFoldDB" id="A0A9D1TGB3"/>
<feature type="domain" description="HTH araC/xylS-type" evidence="4">
    <location>
        <begin position="174"/>
        <end position="272"/>
    </location>
</feature>
<proteinExistence type="predicted"/>
<dbReference type="GO" id="GO:0003700">
    <property type="term" value="F:DNA-binding transcription factor activity"/>
    <property type="evidence" value="ECO:0007669"/>
    <property type="project" value="InterPro"/>
</dbReference>
<evidence type="ECO:0000256" key="3">
    <source>
        <dbReference type="ARBA" id="ARBA00023163"/>
    </source>
</evidence>
<dbReference type="EMBL" id="DXIQ01000061">
    <property type="protein sequence ID" value="HIV39227.1"/>
    <property type="molecule type" value="Genomic_DNA"/>
</dbReference>
<dbReference type="InterPro" id="IPR003313">
    <property type="entry name" value="AraC-bd"/>
</dbReference>
<dbReference type="Pfam" id="PF02311">
    <property type="entry name" value="AraC_binding"/>
    <property type="match status" value="1"/>
</dbReference>
<protein>
    <submittedName>
        <fullName evidence="5">AraC family transcriptional regulator</fullName>
    </submittedName>
</protein>
<name>A0A9D1TGB3_9FIRM</name>
<reference evidence="5" key="1">
    <citation type="journal article" date="2021" name="PeerJ">
        <title>Extensive microbial diversity within the chicken gut microbiome revealed by metagenomics and culture.</title>
        <authorList>
            <person name="Gilroy R."/>
            <person name="Ravi A."/>
            <person name="Getino M."/>
            <person name="Pursley I."/>
            <person name="Horton D.L."/>
            <person name="Alikhan N.F."/>
            <person name="Baker D."/>
            <person name="Gharbi K."/>
            <person name="Hall N."/>
            <person name="Watson M."/>
            <person name="Adriaenssens E.M."/>
            <person name="Foster-Nyarko E."/>
            <person name="Jarju S."/>
            <person name="Secka A."/>
            <person name="Antonio M."/>
            <person name="Oren A."/>
            <person name="Chaudhuri R.R."/>
            <person name="La Ragione R."/>
            <person name="Hildebrand F."/>
            <person name="Pallen M.J."/>
        </authorList>
    </citation>
    <scope>NUCLEOTIDE SEQUENCE</scope>
    <source>
        <strain evidence="5">CHK195-9823</strain>
    </source>
</reference>
<dbReference type="Pfam" id="PF12833">
    <property type="entry name" value="HTH_18"/>
    <property type="match status" value="1"/>
</dbReference>
<dbReference type="InterPro" id="IPR014710">
    <property type="entry name" value="RmlC-like_jellyroll"/>
</dbReference>
<dbReference type="PANTHER" id="PTHR43280">
    <property type="entry name" value="ARAC-FAMILY TRANSCRIPTIONAL REGULATOR"/>
    <property type="match status" value="1"/>
</dbReference>
<dbReference type="SUPFAM" id="SSF51182">
    <property type="entry name" value="RmlC-like cupins"/>
    <property type="match status" value="1"/>
</dbReference>
<dbReference type="Gene3D" id="2.60.120.10">
    <property type="entry name" value="Jelly Rolls"/>
    <property type="match status" value="1"/>
</dbReference>
<dbReference type="SUPFAM" id="SSF46689">
    <property type="entry name" value="Homeodomain-like"/>
    <property type="match status" value="2"/>
</dbReference>
<keyword evidence="1" id="KW-0805">Transcription regulation</keyword>
<accession>A0A9D1TGB3</accession>
<evidence type="ECO:0000313" key="5">
    <source>
        <dbReference type="EMBL" id="HIV39227.1"/>
    </source>
</evidence>
<evidence type="ECO:0000259" key="4">
    <source>
        <dbReference type="PROSITE" id="PS01124"/>
    </source>
</evidence>
<evidence type="ECO:0000256" key="1">
    <source>
        <dbReference type="ARBA" id="ARBA00023015"/>
    </source>
</evidence>
<dbReference type="SMART" id="SM00342">
    <property type="entry name" value="HTH_ARAC"/>
    <property type="match status" value="1"/>
</dbReference>
<keyword evidence="3" id="KW-0804">Transcription</keyword>
<comment type="caution">
    <text evidence="5">The sequence shown here is derived from an EMBL/GenBank/DDBJ whole genome shotgun (WGS) entry which is preliminary data.</text>
</comment>
<dbReference type="Gene3D" id="1.10.10.60">
    <property type="entry name" value="Homeodomain-like"/>
    <property type="match status" value="2"/>
</dbReference>